<reference evidence="1" key="1">
    <citation type="submission" date="2023-08" db="EMBL/GenBank/DDBJ databases">
        <title>A de novo genome assembly of Solanum verrucosum Schlechtendal, a Mexican diploid species geographically isolated from the other diploid A-genome species in potato relatives.</title>
        <authorList>
            <person name="Hosaka K."/>
        </authorList>
    </citation>
    <scope>NUCLEOTIDE SEQUENCE</scope>
    <source>
        <tissue evidence="1">Young leaves</tissue>
    </source>
</reference>
<name>A0AAF0PZ50_SOLVR</name>
<proteinExistence type="predicted"/>
<organism evidence="1 2">
    <name type="scientific">Solanum verrucosum</name>
    <dbReference type="NCBI Taxonomy" id="315347"/>
    <lineage>
        <taxon>Eukaryota</taxon>
        <taxon>Viridiplantae</taxon>
        <taxon>Streptophyta</taxon>
        <taxon>Embryophyta</taxon>
        <taxon>Tracheophyta</taxon>
        <taxon>Spermatophyta</taxon>
        <taxon>Magnoliopsida</taxon>
        <taxon>eudicotyledons</taxon>
        <taxon>Gunneridae</taxon>
        <taxon>Pentapetalae</taxon>
        <taxon>asterids</taxon>
        <taxon>lamiids</taxon>
        <taxon>Solanales</taxon>
        <taxon>Solanaceae</taxon>
        <taxon>Solanoideae</taxon>
        <taxon>Solaneae</taxon>
        <taxon>Solanum</taxon>
    </lineage>
</organism>
<dbReference type="EMBL" id="CP133613">
    <property type="protein sequence ID" value="WMV13677.1"/>
    <property type="molecule type" value="Genomic_DNA"/>
</dbReference>
<dbReference type="Proteomes" id="UP001234989">
    <property type="component" value="Chromosome 2"/>
</dbReference>
<keyword evidence="2" id="KW-1185">Reference proteome</keyword>
<gene>
    <name evidence="1" type="ORF">MTR67_007062</name>
</gene>
<dbReference type="AlphaFoldDB" id="A0AAF0PZ50"/>
<evidence type="ECO:0000313" key="1">
    <source>
        <dbReference type="EMBL" id="WMV13677.1"/>
    </source>
</evidence>
<accession>A0AAF0PZ50</accession>
<protein>
    <submittedName>
        <fullName evidence="1">Uncharacterized protein</fullName>
    </submittedName>
</protein>
<sequence length="123" mass="13938">MNPTEFHGSKVKEDPQELIDKVYKVLDIMGVTPIEKVELTTNQHKVVAQIWFNQWKEARPVDAGPVEWERSHGSLGLRNYALLRSIVTPRDGRYEHGDFKDMLSVCGIMGCDTCIAHVCLEVA</sequence>
<evidence type="ECO:0000313" key="2">
    <source>
        <dbReference type="Proteomes" id="UP001234989"/>
    </source>
</evidence>